<name>A0A1Z4LTU5_9CYAN</name>
<keyword evidence="1" id="KW-1133">Transmembrane helix</keyword>
<protein>
    <submittedName>
        <fullName evidence="2">Uncharacterized protein</fullName>
    </submittedName>
</protein>
<keyword evidence="3" id="KW-1185">Reference proteome</keyword>
<keyword evidence="1" id="KW-0812">Transmembrane</keyword>
<accession>A0A1Z4LTU5</accession>
<dbReference type="AlphaFoldDB" id="A0A1Z4LTU5"/>
<evidence type="ECO:0000256" key="1">
    <source>
        <dbReference type="SAM" id="Phobius"/>
    </source>
</evidence>
<gene>
    <name evidence="2" type="ORF">NIES267_39740</name>
</gene>
<evidence type="ECO:0000313" key="3">
    <source>
        <dbReference type="Proteomes" id="UP000218418"/>
    </source>
</evidence>
<evidence type="ECO:0000313" key="2">
    <source>
        <dbReference type="EMBL" id="BAY84478.1"/>
    </source>
</evidence>
<feature type="transmembrane region" description="Helical" evidence="1">
    <location>
        <begin position="6"/>
        <end position="28"/>
    </location>
</feature>
<sequence length="249" mass="28221">MLKNSYVVWEGASLIDGSPIVLILTGFVSPSTNRKTGRLIQSWILQQEFAPTFAASKGLDQGVCGSCPLKLSQVGSCYVHLLPINNIYRKYVAGNYPKLGKNEIEVLKHYRYPIRIGSYGDPTAVPFDVWESIISASGRYTGYTHQFHKCDSRWKQYLMASVHSKSEARIAQNLGWRTFRIITPDASLSENEILCRHTEDDRIRCVMSYKILTYLTSTTIERIFIVEYDSIYNAQSAYTGIDSTFTTRA</sequence>
<dbReference type="Proteomes" id="UP000218418">
    <property type="component" value="Chromosome"/>
</dbReference>
<organism evidence="2 3">
    <name type="scientific">Calothrix parasitica NIES-267</name>
    <dbReference type="NCBI Taxonomy" id="1973488"/>
    <lineage>
        <taxon>Bacteria</taxon>
        <taxon>Bacillati</taxon>
        <taxon>Cyanobacteriota</taxon>
        <taxon>Cyanophyceae</taxon>
        <taxon>Nostocales</taxon>
        <taxon>Calotrichaceae</taxon>
        <taxon>Calothrix</taxon>
    </lineage>
</organism>
<dbReference type="EMBL" id="AP018227">
    <property type="protein sequence ID" value="BAY84478.1"/>
    <property type="molecule type" value="Genomic_DNA"/>
</dbReference>
<keyword evidence="1" id="KW-0472">Membrane</keyword>
<reference evidence="2 3" key="1">
    <citation type="submission" date="2017-06" db="EMBL/GenBank/DDBJ databases">
        <title>Genome sequencing of cyanobaciteial culture collection at National Institute for Environmental Studies (NIES).</title>
        <authorList>
            <person name="Hirose Y."/>
            <person name="Shimura Y."/>
            <person name="Fujisawa T."/>
            <person name="Nakamura Y."/>
            <person name="Kawachi M."/>
        </authorList>
    </citation>
    <scope>NUCLEOTIDE SEQUENCE [LARGE SCALE GENOMIC DNA]</scope>
    <source>
        <strain evidence="2 3">NIES-267</strain>
    </source>
</reference>
<proteinExistence type="predicted"/>